<proteinExistence type="predicted"/>
<gene>
    <name evidence="2" type="ORF">PAXRUDRAFT_766398</name>
</gene>
<dbReference type="AlphaFoldDB" id="A0A0D0DNM1"/>
<feature type="compositionally biased region" description="Polar residues" evidence="1">
    <location>
        <begin position="49"/>
        <end position="71"/>
    </location>
</feature>
<dbReference type="InParanoid" id="A0A0D0DNM1"/>
<sequence>HFGRPHQVPQSTYYRHLKKATTAAEREKIQSFKALTLQDATELLHLEQVQPSPSTSRNGRAQTLAASNHNNSDSEDSTEEAGHRLKRQRTDHDHDFLSPSVSSPSGDRLPSCEPTPLPYDFCLPDRDLLLPGPPSPPPNPPQDRDRRSPPPRPHSWSPEQRENSAIIYNCRRPPEIDLDALTQATILPKLQESMEFVLFIRNSSFLDPITKPTPDIIE</sequence>
<organism evidence="2 3">
    <name type="scientific">Paxillus rubicundulus Ve08.2h10</name>
    <dbReference type="NCBI Taxonomy" id="930991"/>
    <lineage>
        <taxon>Eukaryota</taxon>
        <taxon>Fungi</taxon>
        <taxon>Dikarya</taxon>
        <taxon>Basidiomycota</taxon>
        <taxon>Agaricomycotina</taxon>
        <taxon>Agaricomycetes</taxon>
        <taxon>Agaricomycetidae</taxon>
        <taxon>Boletales</taxon>
        <taxon>Paxilineae</taxon>
        <taxon>Paxillaceae</taxon>
        <taxon>Paxillus</taxon>
    </lineage>
</organism>
<dbReference type="HOGENOM" id="CLU_007337_5_0_1"/>
<evidence type="ECO:0000313" key="2">
    <source>
        <dbReference type="EMBL" id="KIK80265.1"/>
    </source>
</evidence>
<evidence type="ECO:0000256" key="1">
    <source>
        <dbReference type="SAM" id="MobiDB-lite"/>
    </source>
</evidence>
<feature type="non-terminal residue" evidence="2">
    <location>
        <position position="1"/>
    </location>
</feature>
<feature type="compositionally biased region" description="Pro residues" evidence="1">
    <location>
        <begin position="131"/>
        <end position="141"/>
    </location>
</feature>
<dbReference type="Proteomes" id="UP000054538">
    <property type="component" value="Unassembled WGS sequence"/>
</dbReference>
<accession>A0A0D0DNM1</accession>
<name>A0A0D0DNM1_9AGAM</name>
<feature type="region of interest" description="Disordered" evidence="1">
    <location>
        <begin position="47"/>
        <end position="163"/>
    </location>
</feature>
<dbReference type="EMBL" id="KN826059">
    <property type="protein sequence ID" value="KIK80265.1"/>
    <property type="molecule type" value="Genomic_DNA"/>
</dbReference>
<evidence type="ECO:0000313" key="3">
    <source>
        <dbReference type="Proteomes" id="UP000054538"/>
    </source>
</evidence>
<feature type="compositionally biased region" description="Basic and acidic residues" evidence="1">
    <location>
        <begin position="80"/>
        <end position="96"/>
    </location>
</feature>
<keyword evidence="3" id="KW-1185">Reference proteome</keyword>
<reference evidence="2 3" key="1">
    <citation type="submission" date="2014-04" db="EMBL/GenBank/DDBJ databases">
        <authorList>
            <consortium name="DOE Joint Genome Institute"/>
            <person name="Kuo A."/>
            <person name="Kohler A."/>
            <person name="Jargeat P."/>
            <person name="Nagy L.G."/>
            <person name="Floudas D."/>
            <person name="Copeland A."/>
            <person name="Barry K.W."/>
            <person name="Cichocki N."/>
            <person name="Veneault-Fourrey C."/>
            <person name="LaButti K."/>
            <person name="Lindquist E.A."/>
            <person name="Lipzen A."/>
            <person name="Lundell T."/>
            <person name="Morin E."/>
            <person name="Murat C."/>
            <person name="Sun H."/>
            <person name="Tunlid A."/>
            <person name="Henrissat B."/>
            <person name="Grigoriev I.V."/>
            <person name="Hibbett D.S."/>
            <person name="Martin F."/>
            <person name="Nordberg H.P."/>
            <person name="Cantor M.N."/>
            <person name="Hua S.X."/>
        </authorList>
    </citation>
    <scope>NUCLEOTIDE SEQUENCE [LARGE SCALE GENOMIC DNA]</scope>
    <source>
        <strain evidence="2 3">Ve08.2h10</strain>
    </source>
</reference>
<protein>
    <submittedName>
        <fullName evidence="2">Uncharacterized protein</fullName>
    </submittedName>
</protein>
<reference evidence="3" key="2">
    <citation type="submission" date="2015-01" db="EMBL/GenBank/DDBJ databases">
        <title>Evolutionary Origins and Diversification of the Mycorrhizal Mutualists.</title>
        <authorList>
            <consortium name="DOE Joint Genome Institute"/>
            <consortium name="Mycorrhizal Genomics Consortium"/>
            <person name="Kohler A."/>
            <person name="Kuo A."/>
            <person name="Nagy L.G."/>
            <person name="Floudas D."/>
            <person name="Copeland A."/>
            <person name="Barry K.W."/>
            <person name="Cichocki N."/>
            <person name="Veneault-Fourrey C."/>
            <person name="LaButti K."/>
            <person name="Lindquist E.A."/>
            <person name="Lipzen A."/>
            <person name="Lundell T."/>
            <person name="Morin E."/>
            <person name="Murat C."/>
            <person name="Riley R."/>
            <person name="Ohm R."/>
            <person name="Sun H."/>
            <person name="Tunlid A."/>
            <person name="Henrissat B."/>
            <person name="Grigoriev I.V."/>
            <person name="Hibbett D.S."/>
            <person name="Martin F."/>
        </authorList>
    </citation>
    <scope>NUCLEOTIDE SEQUENCE [LARGE SCALE GENOMIC DNA]</scope>
    <source>
        <strain evidence="3">Ve08.2h10</strain>
    </source>
</reference>